<comment type="caution">
    <text evidence="1">The sequence shown here is derived from an EMBL/GenBank/DDBJ whole genome shotgun (WGS) entry which is preliminary data.</text>
</comment>
<sequence>MYRGYTGCSVILESVDTLSHDDNSNVVYKSKWKNNNANVFLENLNDENIHDLVEKLENLDVNNINVETVNNVILNCNSIIKNAADKADMILEFKPKNSRPGVRSKKCKPYFNQDCYLKRKAYRKCKNLHWRLQRAETKENLIASSREYKRTLNKQFREYQKSVIDKLKNLRKSDSKAYWSLLNKCDTKGNKAVNKIAMDVLYDHFKNLNAFDEQDDNDIVLPNNITDYNIELNRDITEDEVYIEK</sequence>
<reference evidence="1" key="1">
    <citation type="submission" date="2021-03" db="EMBL/GenBank/DDBJ databases">
        <authorList>
            <person name="Bekaert M."/>
        </authorList>
    </citation>
    <scope>NUCLEOTIDE SEQUENCE</scope>
</reference>
<name>A0A8S3SUZ1_MYTED</name>
<dbReference type="AlphaFoldDB" id="A0A8S3SUZ1"/>
<gene>
    <name evidence="1" type="ORF">MEDL_34017</name>
</gene>
<dbReference type="Proteomes" id="UP000683360">
    <property type="component" value="Unassembled WGS sequence"/>
</dbReference>
<evidence type="ECO:0000313" key="1">
    <source>
        <dbReference type="EMBL" id="CAG2220497.1"/>
    </source>
</evidence>
<dbReference type="EMBL" id="CAJPWZ010001663">
    <property type="protein sequence ID" value="CAG2220497.1"/>
    <property type="molecule type" value="Genomic_DNA"/>
</dbReference>
<evidence type="ECO:0000313" key="2">
    <source>
        <dbReference type="Proteomes" id="UP000683360"/>
    </source>
</evidence>
<accession>A0A8S3SUZ1</accession>
<keyword evidence="2" id="KW-1185">Reference proteome</keyword>
<organism evidence="1 2">
    <name type="scientific">Mytilus edulis</name>
    <name type="common">Blue mussel</name>
    <dbReference type="NCBI Taxonomy" id="6550"/>
    <lineage>
        <taxon>Eukaryota</taxon>
        <taxon>Metazoa</taxon>
        <taxon>Spiralia</taxon>
        <taxon>Lophotrochozoa</taxon>
        <taxon>Mollusca</taxon>
        <taxon>Bivalvia</taxon>
        <taxon>Autobranchia</taxon>
        <taxon>Pteriomorphia</taxon>
        <taxon>Mytilida</taxon>
        <taxon>Mytiloidea</taxon>
        <taxon>Mytilidae</taxon>
        <taxon>Mytilinae</taxon>
        <taxon>Mytilus</taxon>
    </lineage>
</organism>
<protein>
    <submittedName>
        <fullName evidence="1">Uncharacterized protein</fullName>
    </submittedName>
</protein>
<proteinExistence type="predicted"/>
<dbReference type="OrthoDB" id="10380872at2759"/>